<evidence type="ECO:0000313" key="2">
    <source>
        <dbReference type="Proteomes" id="UP000265703"/>
    </source>
</evidence>
<gene>
    <name evidence="1" type="ORF">C1645_838667</name>
</gene>
<comment type="caution">
    <text evidence="1">The sequence shown here is derived from an EMBL/GenBank/DDBJ whole genome shotgun (WGS) entry which is preliminary data.</text>
</comment>
<dbReference type="OrthoDB" id="2436779at2759"/>
<keyword evidence="2" id="KW-1185">Reference proteome</keyword>
<sequence>MCSGYQASLINTYERKQSIFISQFEKSKCIVEIYQESTLIKQFIGTTPDEVWRKTGQLKKFIGIQLFGLESLITSNLIQQHQIPKYTLDDWNNEFIIEQLFDYYVKRRIIANVDWIYFFINWAKSKNLIIELESALYAIYPKGYEFNERELGAWKTML</sequence>
<proteinExistence type="predicted"/>
<reference evidence="1 2" key="1">
    <citation type="submission" date="2018-06" db="EMBL/GenBank/DDBJ databases">
        <title>Comparative genomics reveals the genomic features of Rhizophagus irregularis, R. cerebriforme, R. diaphanum and Gigaspora rosea, and their symbiotic lifestyle signature.</title>
        <authorList>
            <person name="Morin E."/>
            <person name="San Clemente H."/>
            <person name="Chen E.C.H."/>
            <person name="De La Providencia I."/>
            <person name="Hainaut M."/>
            <person name="Kuo A."/>
            <person name="Kohler A."/>
            <person name="Murat C."/>
            <person name="Tang N."/>
            <person name="Roy S."/>
            <person name="Loubradou J."/>
            <person name="Henrissat B."/>
            <person name="Grigoriev I.V."/>
            <person name="Corradi N."/>
            <person name="Roux C."/>
            <person name="Martin F.M."/>
        </authorList>
    </citation>
    <scope>NUCLEOTIDE SEQUENCE [LARGE SCALE GENOMIC DNA]</scope>
    <source>
        <strain evidence="1 2">DAOM 227022</strain>
    </source>
</reference>
<evidence type="ECO:0000313" key="1">
    <source>
        <dbReference type="EMBL" id="RIA80454.1"/>
    </source>
</evidence>
<organism evidence="1 2">
    <name type="scientific">Glomus cerebriforme</name>
    <dbReference type="NCBI Taxonomy" id="658196"/>
    <lineage>
        <taxon>Eukaryota</taxon>
        <taxon>Fungi</taxon>
        <taxon>Fungi incertae sedis</taxon>
        <taxon>Mucoromycota</taxon>
        <taxon>Glomeromycotina</taxon>
        <taxon>Glomeromycetes</taxon>
        <taxon>Glomerales</taxon>
        <taxon>Glomeraceae</taxon>
        <taxon>Glomus</taxon>
    </lineage>
</organism>
<accession>A0A397SDJ8</accession>
<dbReference type="Proteomes" id="UP000265703">
    <property type="component" value="Unassembled WGS sequence"/>
</dbReference>
<name>A0A397SDJ8_9GLOM</name>
<dbReference type="AlphaFoldDB" id="A0A397SDJ8"/>
<protein>
    <submittedName>
        <fullName evidence="1">Uncharacterized protein</fullName>
    </submittedName>
</protein>
<dbReference type="EMBL" id="QKYT01000964">
    <property type="protein sequence ID" value="RIA80454.1"/>
    <property type="molecule type" value="Genomic_DNA"/>
</dbReference>